<dbReference type="PROSITE" id="PS51688">
    <property type="entry name" value="ICA"/>
    <property type="match status" value="1"/>
</dbReference>
<reference evidence="2" key="2">
    <citation type="journal article" date="2021" name="Microbiome">
        <title>Successional dynamics and alternative stable states in a saline activated sludge microbial community over 9 years.</title>
        <authorList>
            <person name="Wang Y."/>
            <person name="Ye J."/>
            <person name="Ju F."/>
            <person name="Liu L."/>
            <person name="Boyd J.A."/>
            <person name="Deng Y."/>
            <person name="Parks D.H."/>
            <person name="Jiang X."/>
            <person name="Yin X."/>
            <person name="Woodcroft B.J."/>
            <person name="Tyson G.W."/>
            <person name="Hugenholtz P."/>
            <person name="Polz M.F."/>
            <person name="Zhang T."/>
        </authorList>
    </citation>
    <scope>NUCLEOTIDE SEQUENCE</scope>
    <source>
        <strain evidence="2">HKST-UBA17</strain>
    </source>
</reference>
<dbReference type="EMBL" id="JAGQLN010000026">
    <property type="protein sequence ID" value="MCA9377212.1"/>
    <property type="molecule type" value="Genomic_DNA"/>
</dbReference>
<evidence type="ECO:0000313" key="2">
    <source>
        <dbReference type="EMBL" id="MCA9377212.1"/>
    </source>
</evidence>
<dbReference type="Pfam" id="PF13884">
    <property type="entry name" value="Peptidase_S74"/>
    <property type="match status" value="1"/>
</dbReference>
<feature type="domain" description="Peptidase S74" evidence="1">
    <location>
        <begin position="661"/>
        <end position="790"/>
    </location>
</feature>
<evidence type="ECO:0000259" key="1">
    <source>
        <dbReference type="PROSITE" id="PS51688"/>
    </source>
</evidence>
<dbReference type="Proteomes" id="UP000741282">
    <property type="component" value="Unassembled WGS sequence"/>
</dbReference>
<dbReference type="AlphaFoldDB" id="A0A955I2C5"/>
<dbReference type="InterPro" id="IPR030392">
    <property type="entry name" value="S74_ICA"/>
</dbReference>
<organism evidence="2 3">
    <name type="scientific">Candidatus Dojkabacteria bacterium</name>
    <dbReference type="NCBI Taxonomy" id="2099670"/>
    <lineage>
        <taxon>Bacteria</taxon>
        <taxon>Candidatus Dojkabacteria</taxon>
    </lineage>
</organism>
<comment type="caution">
    <text evidence="2">The sequence shown here is derived from an EMBL/GenBank/DDBJ whole genome shotgun (WGS) entry which is preliminary data.</text>
</comment>
<gene>
    <name evidence="2" type="ORF">KC685_04825</name>
</gene>
<sequence length="974" mass="99777">SAGIIYLGADQSANPILRFEATDNDTADFGFNTNDSFYFTGGNLGIGDTSPASALTVGNGDLFQVNSSGQIAAAAGITSSGTITFSGLSNGVVTVSSGVLSGGTIGASFITADSLDFTEFKDSLALDASTDIAVDGTEVFSITNTGTGNSFQVNDAGSDTTPFIIDASGNVGIGVTSASYPLDVNKSFSAGSGNTQAVYIYANRGLLSDLETGNHIGVFVDTRLDDQTVSSRRLNANTRGISSSISFQNSATNYGSAIVFHATTVNYNSSGTPNGRLSFFEAEIGAGAARYGDVYGLRINSLSGISGTAYGVYVTDGKSYFGGQVGVGTSSPSSTSMLHVSGADSNLIGLIAGSTKGVRIGADSTGGRIGGVDQTGAASDQPLTITGTYISFGLPSEAMRLASGGNLGIGDTSPASALTVGNGDLFQVNSSGQIAAAAGITSSGNITFSGLTADRLVATTTGGQLTNTLSSANLALSISDETGSGLLVFGTSPTFTTSITTPQVTYAGGTLSIQTTDSNAISLNSGSDTIVLGTSNTSGDDLLIPDRISDWDNGAYYLDPSSTSVLVNLTVTTSENKTSATTPLLLGGSLAASNLIIQSTSGNGSGDFISLRVGNNGATEAIRVVSSGAIAIGQSSVTSGRQIDTSSGGYLTSAGVWTSTSSRALKENYTLLDYDQILNNISELSVEKWSYKVDDSKYYHIGPYAEDFYQLFSVGQDNRSIAAMDTSGVALAGIKGLVNRVADLKIMINGIKNADRSLRSTDPNSAKILGENTSRISEIDLRIDALEASIAILGVGTGSPQQYWSMTNTGIKADTEIETEGVYSGFGVFGDLTSDTLSIASGMFKISTEGNVAVSGDMLISGVLYGDGGLLQIDGDLKLDRLIAKQILIDTSDKDGRTAGSGELTASSTEVTIDTTSVEEGSKILVTPTSDTAGQVLYVKDKVVGKGFTVSVGSPIPNGVTFDWWILNTYDDAK</sequence>
<reference evidence="2" key="1">
    <citation type="submission" date="2020-04" db="EMBL/GenBank/DDBJ databases">
        <authorList>
            <person name="Zhang T."/>
        </authorList>
    </citation>
    <scope>NUCLEOTIDE SEQUENCE</scope>
    <source>
        <strain evidence="2">HKST-UBA17</strain>
    </source>
</reference>
<accession>A0A955I2C5</accession>
<protein>
    <submittedName>
        <fullName evidence="2">Tail fiber domain-containing protein</fullName>
    </submittedName>
</protein>
<proteinExistence type="predicted"/>
<name>A0A955I2C5_9BACT</name>
<feature type="non-terminal residue" evidence="2">
    <location>
        <position position="1"/>
    </location>
</feature>
<evidence type="ECO:0000313" key="3">
    <source>
        <dbReference type="Proteomes" id="UP000741282"/>
    </source>
</evidence>